<dbReference type="Proteomes" id="UP000591844">
    <property type="component" value="Unassembled WGS sequence"/>
</dbReference>
<evidence type="ECO:0000313" key="1">
    <source>
        <dbReference type="EMBL" id="NHB94456.1"/>
    </source>
</evidence>
<dbReference type="AlphaFoldDB" id="A0A7X5TI26"/>
<protein>
    <submittedName>
        <fullName evidence="1">Structural protein</fullName>
    </submittedName>
</protein>
<gene>
    <name evidence="1" type="ORF">C5469_20890</name>
</gene>
<organism evidence="1 2">
    <name type="scientific">Photorhabdus cinerea</name>
    <dbReference type="NCBI Taxonomy" id="471575"/>
    <lineage>
        <taxon>Bacteria</taxon>
        <taxon>Pseudomonadati</taxon>
        <taxon>Pseudomonadota</taxon>
        <taxon>Gammaproteobacteria</taxon>
        <taxon>Enterobacterales</taxon>
        <taxon>Morganellaceae</taxon>
        <taxon>Photorhabdus</taxon>
    </lineage>
</organism>
<proteinExistence type="predicted"/>
<reference evidence="1 2" key="1">
    <citation type="submission" date="2018-02" db="EMBL/GenBank/DDBJ databases">
        <authorList>
            <person name="Machado R.A."/>
        </authorList>
    </citation>
    <scope>NUCLEOTIDE SEQUENCE [LARGE SCALE GENOMIC DNA]</scope>
    <source>
        <strain evidence="1 2">DSM 19724</strain>
    </source>
</reference>
<evidence type="ECO:0000313" key="2">
    <source>
        <dbReference type="Proteomes" id="UP000591844"/>
    </source>
</evidence>
<keyword evidence="2" id="KW-1185">Reference proteome</keyword>
<accession>A0A7X5TI26</accession>
<comment type="caution">
    <text evidence="1">The sequence shown here is derived from an EMBL/GenBank/DDBJ whole genome shotgun (WGS) entry which is preliminary data.</text>
</comment>
<name>A0A7X5TI26_9GAMM</name>
<dbReference type="EMBL" id="PUJW01000039">
    <property type="protein sequence ID" value="NHB94456.1"/>
    <property type="molecule type" value="Genomic_DNA"/>
</dbReference>
<sequence>MSIISRGIRNNNPGNIDYNRFNDWLGQLPLDPTIEPRFCRFESPEYGIRALFKLLQNYQRKHKLNTVREIINRYAPPHENNTENYIQFAAKKVGVSADERISTQDKITLFALAEGIIKMENANQQPYSPETFERAFELL</sequence>